<proteinExistence type="inferred from homology"/>
<evidence type="ECO:0000256" key="9">
    <source>
        <dbReference type="NCBIfam" id="TIGR02209"/>
    </source>
</evidence>
<sequence>MAVQGRRSLLEAGDWPFARRLGVRASLLGIVIIALLITALAIISTSHLTRVQYARLQKLENQRDSLQTEWGRLLLEESTWSSPARIESLASKRLNMRVPSVDEVKVIHP</sequence>
<comment type="function">
    <text evidence="8">Essential cell division protein. May link together the upstream cell division proteins, which are predominantly cytoplasmic, with the downstream cell division proteins, which are predominantly periplasmic.</text>
</comment>
<dbReference type="STRING" id="404433.BTW07_12870"/>
<keyword evidence="10" id="KW-0175">Coiled coil</keyword>
<dbReference type="Proteomes" id="UP000186878">
    <property type="component" value="Unassembled WGS sequence"/>
</dbReference>
<keyword evidence="8" id="KW-0997">Cell inner membrane</keyword>
<keyword evidence="3 8" id="KW-0132">Cell division</keyword>
<comment type="similarity">
    <text evidence="8">Belongs to the FtsL family.</text>
</comment>
<evidence type="ECO:0000256" key="8">
    <source>
        <dbReference type="HAMAP-Rule" id="MF_00910"/>
    </source>
</evidence>
<dbReference type="GO" id="GO:0005886">
    <property type="term" value="C:plasma membrane"/>
    <property type="evidence" value="ECO:0007669"/>
    <property type="project" value="UniProtKB-SubCell"/>
</dbReference>
<dbReference type="EMBL" id="MSDO01000019">
    <property type="protein sequence ID" value="OLO03775.1"/>
    <property type="molecule type" value="Genomic_DNA"/>
</dbReference>
<keyword evidence="7 8" id="KW-0131">Cell cycle</keyword>
<keyword evidence="4 8" id="KW-0812">Transmembrane</keyword>
<evidence type="ECO:0000256" key="3">
    <source>
        <dbReference type="ARBA" id="ARBA00022618"/>
    </source>
</evidence>
<evidence type="ECO:0000256" key="10">
    <source>
        <dbReference type="SAM" id="Coils"/>
    </source>
</evidence>
<organism evidence="11 12">
    <name type="scientific">Salinicola socius</name>
    <dbReference type="NCBI Taxonomy" id="404433"/>
    <lineage>
        <taxon>Bacteria</taxon>
        <taxon>Pseudomonadati</taxon>
        <taxon>Pseudomonadota</taxon>
        <taxon>Gammaproteobacteria</taxon>
        <taxon>Oceanospirillales</taxon>
        <taxon>Halomonadaceae</taxon>
        <taxon>Salinicola</taxon>
    </lineage>
</organism>
<dbReference type="Pfam" id="PF04999">
    <property type="entry name" value="FtsL"/>
    <property type="match status" value="1"/>
</dbReference>
<comment type="subunit">
    <text evidence="8">Part of a complex composed of FtsB, FtsL and FtsQ.</text>
</comment>
<evidence type="ECO:0000256" key="5">
    <source>
        <dbReference type="ARBA" id="ARBA00022989"/>
    </source>
</evidence>
<evidence type="ECO:0000256" key="1">
    <source>
        <dbReference type="ARBA" id="ARBA00004401"/>
    </source>
</evidence>
<dbReference type="PANTHER" id="PTHR37479">
    <property type="entry name" value="CELL DIVISION PROTEIN FTSL"/>
    <property type="match status" value="1"/>
</dbReference>
<keyword evidence="2 8" id="KW-1003">Cell membrane</keyword>
<dbReference type="AlphaFoldDB" id="A0A1Q8SQR9"/>
<comment type="subcellular location">
    <subcellularLocation>
        <location evidence="8">Cell inner membrane</location>
        <topology evidence="8">Single-pass type II membrane protein</topology>
    </subcellularLocation>
    <subcellularLocation>
        <location evidence="1">Cell membrane</location>
        <topology evidence="1">Single-pass type II membrane protein</topology>
    </subcellularLocation>
    <text evidence="8">Localizes to the division septum where it forms a ring structure.</text>
</comment>
<dbReference type="GO" id="GO:0043093">
    <property type="term" value="P:FtsZ-dependent cytokinesis"/>
    <property type="evidence" value="ECO:0007669"/>
    <property type="project" value="UniProtKB-UniRule"/>
</dbReference>
<name>A0A1Q8SQR9_9GAMM</name>
<reference evidence="11 12" key="1">
    <citation type="submission" date="2016-12" db="EMBL/GenBank/DDBJ databases">
        <title>Draft genome sequences of strains Salinicola socius SMB35, Salinicola sp. MH3R3-1 and Chromohalobacter sp. SMB17 from the Verkhnekamsk potash mining region of Russia.</title>
        <authorList>
            <person name="Mavrodi D.V."/>
            <person name="Olsson B.E."/>
            <person name="Korsakova E.S."/>
            <person name="Pyankova A."/>
            <person name="Mavrodi O.V."/>
            <person name="Plotnikova E.G."/>
        </authorList>
    </citation>
    <scope>NUCLEOTIDE SEQUENCE [LARGE SCALE GENOMIC DNA]</scope>
    <source>
        <strain evidence="11 12">SMB35</strain>
    </source>
</reference>
<accession>A0A1Q8SQR9</accession>
<evidence type="ECO:0000256" key="4">
    <source>
        <dbReference type="ARBA" id="ARBA00022692"/>
    </source>
</evidence>
<dbReference type="GO" id="GO:0032153">
    <property type="term" value="C:cell division site"/>
    <property type="evidence" value="ECO:0007669"/>
    <property type="project" value="UniProtKB-UniRule"/>
</dbReference>
<evidence type="ECO:0000256" key="6">
    <source>
        <dbReference type="ARBA" id="ARBA00023136"/>
    </source>
</evidence>
<dbReference type="RefSeq" id="WP_075570573.1">
    <property type="nucleotide sequence ID" value="NZ_MSDO01000019.1"/>
</dbReference>
<feature type="coiled-coil region" evidence="10">
    <location>
        <begin position="49"/>
        <end position="76"/>
    </location>
</feature>
<dbReference type="InterPro" id="IPR011922">
    <property type="entry name" value="Cell_div_FtsL"/>
</dbReference>
<dbReference type="PANTHER" id="PTHR37479:SF1">
    <property type="entry name" value="CELL DIVISION PROTEIN FTSL"/>
    <property type="match status" value="1"/>
</dbReference>
<comment type="caution">
    <text evidence="11">The sequence shown here is derived from an EMBL/GenBank/DDBJ whole genome shotgun (WGS) entry which is preliminary data.</text>
</comment>
<evidence type="ECO:0000256" key="2">
    <source>
        <dbReference type="ARBA" id="ARBA00022475"/>
    </source>
</evidence>
<evidence type="ECO:0000313" key="12">
    <source>
        <dbReference type="Proteomes" id="UP000186878"/>
    </source>
</evidence>
<evidence type="ECO:0000256" key="7">
    <source>
        <dbReference type="ARBA" id="ARBA00023306"/>
    </source>
</evidence>
<keyword evidence="6 8" id="KW-0472">Membrane</keyword>
<feature type="transmembrane region" description="Helical" evidence="8">
    <location>
        <begin position="21"/>
        <end position="43"/>
    </location>
</feature>
<dbReference type="NCBIfam" id="TIGR02209">
    <property type="entry name" value="ftsL_broad"/>
    <property type="match status" value="1"/>
</dbReference>
<protein>
    <recommendedName>
        <fullName evidence="8 9">Cell division protein FtsL</fullName>
    </recommendedName>
</protein>
<keyword evidence="12" id="KW-1185">Reference proteome</keyword>
<dbReference type="HAMAP" id="MF_00910">
    <property type="entry name" value="FtsL"/>
    <property type="match status" value="1"/>
</dbReference>
<evidence type="ECO:0000313" key="11">
    <source>
        <dbReference type="EMBL" id="OLO03775.1"/>
    </source>
</evidence>
<keyword evidence="5 8" id="KW-1133">Transmembrane helix</keyword>
<gene>
    <name evidence="8" type="primary">ftsL</name>
    <name evidence="11" type="ORF">BTW07_12870</name>
</gene>
<dbReference type="OrthoDB" id="5298556at2"/>